<name>A0A9P5YNQ1_9AGAR</name>
<evidence type="ECO:0000313" key="2">
    <source>
        <dbReference type="Proteomes" id="UP000807469"/>
    </source>
</evidence>
<comment type="caution">
    <text evidence="1">The sequence shown here is derived from an EMBL/GenBank/DDBJ whole genome shotgun (WGS) entry which is preliminary data.</text>
</comment>
<keyword evidence="2" id="KW-1185">Reference proteome</keyword>
<sequence>NTLISSCASRFHLWCLIPKHKRRTVRALIETFSMLVTPPLQAPATILMKQGPEYTPYSENDLAATLENGKSTSLRLYFSASTALSSLTLAGRTMPFMMPLMLD</sequence>
<dbReference type="AlphaFoldDB" id="A0A9P5YNQ1"/>
<dbReference type="Proteomes" id="UP000807469">
    <property type="component" value="Unassembled WGS sequence"/>
</dbReference>
<organism evidence="1 2">
    <name type="scientific">Pholiota conissans</name>
    <dbReference type="NCBI Taxonomy" id="109636"/>
    <lineage>
        <taxon>Eukaryota</taxon>
        <taxon>Fungi</taxon>
        <taxon>Dikarya</taxon>
        <taxon>Basidiomycota</taxon>
        <taxon>Agaricomycotina</taxon>
        <taxon>Agaricomycetes</taxon>
        <taxon>Agaricomycetidae</taxon>
        <taxon>Agaricales</taxon>
        <taxon>Agaricineae</taxon>
        <taxon>Strophariaceae</taxon>
        <taxon>Pholiota</taxon>
    </lineage>
</organism>
<dbReference type="EMBL" id="MU155747">
    <property type="protein sequence ID" value="KAF9471151.1"/>
    <property type="molecule type" value="Genomic_DNA"/>
</dbReference>
<reference evidence="1" key="1">
    <citation type="submission" date="2020-11" db="EMBL/GenBank/DDBJ databases">
        <authorList>
            <consortium name="DOE Joint Genome Institute"/>
            <person name="Ahrendt S."/>
            <person name="Riley R."/>
            <person name="Andreopoulos W."/>
            <person name="Labutti K."/>
            <person name="Pangilinan J."/>
            <person name="Ruiz-Duenas F.J."/>
            <person name="Barrasa J.M."/>
            <person name="Sanchez-Garcia M."/>
            <person name="Camarero S."/>
            <person name="Miyauchi S."/>
            <person name="Serrano A."/>
            <person name="Linde D."/>
            <person name="Babiker R."/>
            <person name="Drula E."/>
            <person name="Ayuso-Fernandez I."/>
            <person name="Pacheco R."/>
            <person name="Padilla G."/>
            <person name="Ferreira P."/>
            <person name="Barriuso J."/>
            <person name="Kellner H."/>
            <person name="Castanera R."/>
            <person name="Alfaro M."/>
            <person name="Ramirez L."/>
            <person name="Pisabarro A.G."/>
            <person name="Kuo A."/>
            <person name="Tritt A."/>
            <person name="Lipzen A."/>
            <person name="He G."/>
            <person name="Yan M."/>
            <person name="Ng V."/>
            <person name="Cullen D."/>
            <person name="Martin F."/>
            <person name="Rosso M.-N."/>
            <person name="Henrissat B."/>
            <person name="Hibbett D."/>
            <person name="Martinez A.T."/>
            <person name="Grigoriev I.V."/>
        </authorList>
    </citation>
    <scope>NUCLEOTIDE SEQUENCE</scope>
    <source>
        <strain evidence="1">CIRM-BRFM 674</strain>
    </source>
</reference>
<evidence type="ECO:0000313" key="1">
    <source>
        <dbReference type="EMBL" id="KAF9471151.1"/>
    </source>
</evidence>
<feature type="non-terminal residue" evidence="1">
    <location>
        <position position="103"/>
    </location>
</feature>
<dbReference type="OrthoDB" id="10261556at2759"/>
<protein>
    <submittedName>
        <fullName evidence="1">Uncharacterized protein</fullName>
    </submittedName>
</protein>
<proteinExistence type="predicted"/>
<accession>A0A9P5YNQ1</accession>
<gene>
    <name evidence="1" type="ORF">BDN70DRAFT_978444</name>
</gene>
<feature type="non-terminal residue" evidence="1">
    <location>
        <position position="1"/>
    </location>
</feature>